<dbReference type="OrthoDB" id="852541at2"/>
<evidence type="ECO:0000313" key="1">
    <source>
        <dbReference type="EMBL" id="SFU37997.1"/>
    </source>
</evidence>
<dbReference type="AlphaFoldDB" id="A0A1I7FP64"/>
<keyword evidence="2" id="KW-1185">Reference proteome</keyword>
<dbReference type="RefSeq" id="WP_068839348.1">
    <property type="nucleotide sequence ID" value="NZ_BMXC01000001.1"/>
</dbReference>
<evidence type="ECO:0000313" key="2">
    <source>
        <dbReference type="Proteomes" id="UP000182491"/>
    </source>
</evidence>
<organism evidence="1 2">
    <name type="scientific">Pontibacter akesuensis</name>
    <dbReference type="NCBI Taxonomy" id="388950"/>
    <lineage>
        <taxon>Bacteria</taxon>
        <taxon>Pseudomonadati</taxon>
        <taxon>Bacteroidota</taxon>
        <taxon>Cytophagia</taxon>
        <taxon>Cytophagales</taxon>
        <taxon>Hymenobacteraceae</taxon>
        <taxon>Pontibacter</taxon>
    </lineage>
</organism>
<sequence>MPFEVHYSSDFYRIEVNVADNLLRSEWLRAVSKVEMVTGGTKLMEALQETVVELAIADARVLTALTSETKEWMATKFYELLSKTNLKRLARITPSDLFSKIALESVATRSEALNITKFSVMNFTDPEEGLRWLLS</sequence>
<name>A0A1I7FP64_9BACT</name>
<dbReference type="EMBL" id="FPCA01000001">
    <property type="protein sequence ID" value="SFU37997.1"/>
    <property type="molecule type" value="Genomic_DNA"/>
</dbReference>
<dbReference type="STRING" id="388950.GCA_001611675_03498"/>
<reference evidence="2" key="1">
    <citation type="submission" date="2016-10" db="EMBL/GenBank/DDBJ databases">
        <authorList>
            <person name="Varghese N."/>
        </authorList>
    </citation>
    <scope>NUCLEOTIDE SEQUENCE [LARGE SCALE GENOMIC DNA]</scope>
    <source>
        <strain evidence="2">DSM 18820</strain>
    </source>
</reference>
<dbReference type="Proteomes" id="UP000182491">
    <property type="component" value="Unassembled WGS sequence"/>
</dbReference>
<proteinExistence type="predicted"/>
<gene>
    <name evidence="1" type="ORF">SAMN04487941_0363</name>
</gene>
<evidence type="ECO:0008006" key="3">
    <source>
        <dbReference type="Google" id="ProtNLM"/>
    </source>
</evidence>
<protein>
    <recommendedName>
        <fullName evidence="3">SpoIIAA-like</fullName>
    </recommendedName>
</protein>
<accession>A0A1I7FP64</accession>